<keyword evidence="4" id="KW-0853">WD repeat</keyword>
<comment type="subcellular location">
    <subcellularLocation>
        <location evidence="1">Cytoplasm</location>
        <location evidence="1">P-body</location>
    </subcellularLocation>
</comment>
<keyword evidence="9" id="KW-1185">Reference proteome</keyword>
<dbReference type="Gene3D" id="2.130.10.10">
    <property type="entry name" value="YVTN repeat-like/Quinoprotein amine dehydrogenase"/>
    <property type="match status" value="1"/>
</dbReference>
<dbReference type="SUPFAM" id="SSF50978">
    <property type="entry name" value="WD40 repeat-like"/>
    <property type="match status" value="1"/>
</dbReference>
<proteinExistence type="inferred from homology"/>
<dbReference type="InterPro" id="IPR036322">
    <property type="entry name" value="WD40_repeat_dom_sf"/>
</dbReference>
<evidence type="ECO:0000313" key="8">
    <source>
        <dbReference type="EMBL" id="CAH0103877.1"/>
    </source>
</evidence>
<protein>
    <recommendedName>
        <fullName evidence="7">Enhancer of mRNA-decapping protein 4 WD40 repeat region domain-containing protein</fullName>
    </recommendedName>
</protein>
<evidence type="ECO:0000256" key="6">
    <source>
        <dbReference type="SAM" id="MobiDB-lite"/>
    </source>
</evidence>
<evidence type="ECO:0000256" key="3">
    <source>
        <dbReference type="ARBA" id="ARBA00022490"/>
    </source>
</evidence>
<dbReference type="EMBL" id="CAKKLH010000118">
    <property type="protein sequence ID" value="CAH0103877.1"/>
    <property type="molecule type" value="Genomic_DNA"/>
</dbReference>
<reference evidence="8" key="1">
    <citation type="submission" date="2021-11" db="EMBL/GenBank/DDBJ databases">
        <authorList>
            <person name="Schell T."/>
        </authorList>
    </citation>
    <scope>NUCLEOTIDE SEQUENCE</scope>
    <source>
        <strain evidence="8">M5</strain>
    </source>
</reference>
<feature type="region of interest" description="Disordered" evidence="6">
    <location>
        <begin position="331"/>
        <end position="374"/>
    </location>
</feature>
<dbReference type="GO" id="GO:0000932">
    <property type="term" value="C:P-body"/>
    <property type="evidence" value="ECO:0007669"/>
    <property type="project" value="UniProtKB-SubCell"/>
</dbReference>
<dbReference type="Pfam" id="PF16529">
    <property type="entry name" value="Ge1_WD40"/>
    <property type="match status" value="1"/>
</dbReference>
<feature type="compositionally biased region" description="Polar residues" evidence="6">
    <location>
        <begin position="331"/>
        <end position="347"/>
    </location>
</feature>
<dbReference type="PANTHER" id="PTHR15598:SF5">
    <property type="entry name" value="ENHANCER OF MRNA-DECAPPING PROTEIN 4"/>
    <property type="match status" value="1"/>
</dbReference>
<evidence type="ECO:0000259" key="7">
    <source>
        <dbReference type="Pfam" id="PF16529"/>
    </source>
</evidence>
<sequence>MDETCDSVLINAGDPALMLAATHNCRVEIWHLGITNGTVSNSSVTTGYTQITSFDDAVVDVAFSPDSTAIAVASLDGYVRFFSVNVNGKNPRILHKWKPHEGKRLSGIIFLDNISHPNIGECPLWKWVVTSAEYNSEIKLWSWESWKCYQTIRFKSDDSCPIIKKLTLDMSASFLLISDINRKALYVMHIGQEQEEKNLLSEGEEASKSDDRTVSKLSSITQLHIPFPAISVVIREASIRPPSQPMGDFDEEKKAFKVEMLMFILQPKSLENCKVVFELGSSIQLDEATGTSFSNMNTTSEYESMNVVKAASVTNHINLLTPDAFISPTKTNMDSSFQKQSSVTSPGTVCPSPPVSSEILALSSQRQPTPEVIS</sequence>
<evidence type="ECO:0000313" key="9">
    <source>
        <dbReference type="Proteomes" id="UP000789390"/>
    </source>
</evidence>
<dbReference type="AlphaFoldDB" id="A0A8J2WE89"/>
<dbReference type="InterPro" id="IPR032401">
    <property type="entry name" value="EDC4_WD40"/>
</dbReference>
<keyword evidence="3" id="KW-0963">Cytoplasm</keyword>
<dbReference type="InterPro" id="IPR015943">
    <property type="entry name" value="WD40/YVTN_repeat-like_dom_sf"/>
</dbReference>
<evidence type="ECO:0000256" key="2">
    <source>
        <dbReference type="ARBA" id="ARBA00009639"/>
    </source>
</evidence>
<dbReference type="GO" id="GO:0031087">
    <property type="term" value="P:deadenylation-independent decapping of nuclear-transcribed mRNA"/>
    <property type="evidence" value="ECO:0007669"/>
    <property type="project" value="InterPro"/>
</dbReference>
<feature type="domain" description="Enhancer of mRNA-decapping protein 4 WD40 repeat region" evidence="7">
    <location>
        <begin position="12"/>
        <end position="195"/>
    </location>
</feature>
<comment type="caution">
    <text evidence="8">The sequence shown here is derived from an EMBL/GenBank/DDBJ whole genome shotgun (WGS) entry which is preliminary data.</text>
</comment>
<keyword evidence="5" id="KW-0677">Repeat</keyword>
<dbReference type="Proteomes" id="UP000789390">
    <property type="component" value="Unassembled WGS sequence"/>
</dbReference>
<accession>A0A8J2WE89</accession>
<organism evidence="8 9">
    <name type="scientific">Daphnia galeata</name>
    <dbReference type="NCBI Taxonomy" id="27404"/>
    <lineage>
        <taxon>Eukaryota</taxon>
        <taxon>Metazoa</taxon>
        <taxon>Ecdysozoa</taxon>
        <taxon>Arthropoda</taxon>
        <taxon>Crustacea</taxon>
        <taxon>Branchiopoda</taxon>
        <taxon>Diplostraca</taxon>
        <taxon>Cladocera</taxon>
        <taxon>Anomopoda</taxon>
        <taxon>Daphniidae</taxon>
        <taxon>Daphnia</taxon>
    </lineage>
</organism>
<dbReference type="InterPro" id="IPR045152">
    <property type="entry name" value="EDC4-like"/>
</dbReference>
<evidence type="ECO:0000256" key="4">
    <source>
        <dbReference type="ARBA" id="ARBA00022574"/>
    </source>
</evidence>
<evidence type="ECO:0000256" key="5">
    <source>
        <dbReference type="ARBA" id="ARBA00022737"/>
    </source>
</evidence>
<comment type="similarity">
    <text evidence="2">Belongs to the WD repeat EDC4 family.</text>
</comment>
<dbReference type="OrthoDB" id="21128at2759"/>
<name>A0A8J2WE89_9CRUS</name>
<dbReference type="PANTHER" id="PTHR15598">
    <property type="entry name" value="ENHANCER OF MRNA-DECAPPING PROTEIN 4"/>
    <property type="match status" value="1"/>
</dbReference>
<gene>
    <name evidence="8" type="ORF">DGAL_LOCUS6554</name>
</gene>
<evidence type="ECO:0000256" key="1">
    <source>
        <dbReference type="ARBA" id="ARBA00004201"/>
    </source>
</evidence>